<reference evidence="1" key="1">
    <citation type="submission" date="2021-12" db="EMBL/GenBank/DDBJ databases">
        <authorList>
            <person name="Rodrigo-Torres L."/>
            <person name="Arahal R. D."/>
            <person name="Lucena T."/>
        </authorList>
    </citation>
    <scope>NUCLEOTIDE SEQUENCE</scope>
    <source>
        <strain evidence="1">CECT 8267</strain>
    </source>
</reference>
<organism evidence="1 2">
    <name type="scientific">Sinobacterium norvegicum</name>
    <dbReference type="NCBI Taxonomy" id="1641715"/>
    <lineage>
        <taxon>Bacteria</taxon>
        <taxon>Pseudomonadati</taxon>
        <taxon>Pseudomonadota</taxon>
        <taxon>Gammaproteobacteria</taxon>
        <taxon>Cellvibrionales</taxon>
        <taxon>Spongiibacteraceae</taxon>
        <taxon>Sinobacterium</taxon>
    </lineage>
</organism>
<protein>
    <recommendedName>
        <fullName evidence="3">Lipoprotein</fullName>
    </recommendedName>
</protein>
<sequence length="289" mass="32009">MAAQALNRAGELAGHRHLLVALMVVFLAACGAAPEKPQPSVPIKLQPSKAELQQQSAERQRKWVAFMLMEADQAFERNRLMKPKGDNAYDRYRQILDIEPNNLAAKAGIKHISRRYLTLAKEAFDRGNVRSAQDYVYQSQKIDPNYAGARAMAAYIKQYSPPATVNNSNKSVDDGAVKAPMADSQYNEYLLDSGDLAAKNSAVDAQLDAISQLASQWQSRLLIVARNDAQGRWIYQQLKAKAEGYRFRANIEVGKLPRVVLLDQPLLAEVDRTDTATTSAPDTPPAEPE</sequence>
<dbReference type="Proteomes" id="UP000838100">
    <property type="component" value="Unassembled WGS sequence"/>
</dbReference>
<keyword evidence="2" id="KW-1185">Reference proteome</keyword>
<gene>
    <name evidence="1" type="ORF">SIN8267_01560</name>
</gene>
<evidence type="ECO:0008006" key="3">
    <source>
        <dbReference type="Google" id="ProtNLM"/>
    </source>
</evidence>
<name>A0ABN8EGC3_9GAMM</name>
<proteinExistence type="predicted"/>
<dbReference type="EMBL" id="CAKLPX010000001">
    <property type="protein sequence ID" value="CAH0991454.1"/>
    <property type="molecule type" value="Genomic_DNA"/>
</dbReference>
<evidence type="ECO:0000313" key="2">
    <source>
        <dbReference type="Proteomes" id="UP000838100"/>
    </source>
</evidence>
<accession>A0ABN8EGC3</accession>
<evidence type="ECO:0000313" key="1">
    <source>
        <dbReference type="EMBL" id="CAH0991454.1"/>
    </source>
</evidence>
<comment type="caution">
    <text evidence="1">The sequence shown here is derived from an EMBL/GenBank/DDBJ whole genome shotgun (WGS) entry which is preliminary data.</text>
</comment>